<dbReference type="AlphaFoldDB" id="A0A1B8HEB8"/>
<dbReference type="RefSeq" id="WP_067423507.1">
    <property type="nucleotide sequence ID" value="NZ_LZEX01000012.1"/>
</dbReference>
<gene>
    <name evidence="1" type="ORF">AYY17_05385</name>
</gene>
<accession>A0A1B8HEB8</accession>
<dbReference type="EMBL" id="LZEX01000012">
    <property type="protein sequence ID" value="OBU07427.1"/>
    <property type="molecule type" value="Genomic_DNA"/>
</dbReference>
<comment type="caution">
    <text evidence="1">The sequence shown here is derived from an EMBL/GenBank/DDBJ whole genome shotgun (WGS) entry which is preliminary data.</text>
</comment>
<evidence type="ECO:0008006" key="3">
    <source>
        <dbReference type="Google" id="ProtNLM"/>
    </source>
</evidence>
<dbReference type="Proteomes" id="UP000092247">
    <property type="component" value="Unassembled WGS sequence"/>
</dbReference>
<sequence length="72" mass="8450">MTIAEIDDMIRQYMEAECAVLQGKSVMMNGQSMSMESLSEIRKGREFWEKRRSNLMASRAGKPGYRLVRFRR</sequence>
<dbReference type="STRING" id="368603.AYY16_06955"/>
<evidence type="ECO:0000313" key="2">
    <source>
        <dbReference type="Proteomes" id="UP000092247"/>
    </source>
</evidence>
<proteinExistence type="predicted"/>
<organism evidence="1 2">
    <name type="scientific">Morganella psychrotolerans</name>
    <dbReference type="NCBI Taxonomy" id="368603"/>
    <lineage>
        <taxon>Bacteria</taxon>
        <taxon>Pseudomonadati</taxon>
        <taxon>Pseudomonadota</taxon>
        <taxon>Gammaproteobacteria</taxon>
        <taxon>Enterobacterales</taxon>
        <taxon>Morganellaceae</taxon>
        <taxon>Morganella</taxon>
    </lineage>
</organism>
<reference evidence="1 2" key="1">
    <citation type="submission" date="2016-06" db="EMBL/GenBank/DDBJ databases">
        <authorList>
            <person name="Kjaerup R.B."/>
            <person name="Dalgaard T.S."/>
            <person name="Juul-Madsen H.R."/>
        </authorList>
    </citation>
    <scope>NUCLEOTIDE SEQUENCE [LARGE SCALE GENOMIC DNA]</scope>
    <source>
        <strain evidence="1 2">GCSL-Mp3</strain>
    </source>
</reference>
<protein>
    <recommendedName>
        <fullName evidence="3">Primosomal replication protein PriB/PriC domain protein</fullName>
    </recommendedName>
</protein>
<name>A0A1B8HEB8_9GAMM</name>
<evidence type="ECO:0000313" key="1">
    <source>
        <dbReference type="EMBL" id="OBU07427.1"/>
    </source>
</evidence>